<keyword evidence="3" id="KW-1185">Reference proteome</keyword>
<dbReference type="Pfam" id="PF18299">
    <property type="entry name" value="R2K_2"/>
    <property type="match status" value="1"/>
</dbReference>
<evidence type="ECO:0000313" key="2">
    <source>
        <dbReference type="EMBL" id="MBC3911484.1"/>
    </source>
</evidence>
<dbReference type="SUPFAM" id="SSF56059">
    <property type="entry name" value="Glutathione synthetase ATP-binding domain-like"/>
    <property type="match status" value="1"/>
</dbReference>
<dbReference type="Proteomes" id="UP000646911">
    <property type="component" value="Unassembled WGS sequence"/>
</dbReference>
<evidence type="ECO:0000259" key="1">
    <source>
        <dbReference type="Pfam" id="PF18299"/>
    </source>
</evidence>
<sequence length="257" mass="29117">MLTLPAKVIVSAKMPGKLDHEQRLIAEYAGSLDLPVETASEKMMERGKLALSVDTLVMGTVPFVHHALRLLGTQLPEHTPYPEVLKPWLYRKVWQEKSLRRVLDRLENGGPRVFVKPVSGWKRFTGFVPEFADDYRFNGVSKSMPVWVSEPVTFLSEWRVYVLYGKIQDIKLCDHRGDGTMRPDMNVIEKALQALLDAHIAPAGFAIDFGVTPQGKTALIEMNDGFSFGAYDGLSARIYWDITWARWREILLLTAGR</sequence>
<dbReference type="EMBL" id="JACOFX010000037">
    <property type="protein sequence ID" value="MBC3911484.1"/>
    <property type="molecule type" value="Genomic_DNA"/>
</dbReference>
<gene>
    <name evidence="2" type="ORF">H8L47_28365</name>
</gene>
<accession>A0ABR6ZIF9</accession>
<comment type="caution">
    <text evidence="2">The sequence shown here is derived from an EMBL/GenBank/DDBJ whole genome shotgun (WGS) entry which is preliminary data.</text>
</comment>
<organism evidence="2 3">
    <name type="scientific">Undibacterium umbellatum</name>
    <dbReference type="NCBI Taxonomy" id="2762300"/>
    <lineage>
        <taxon>Bacteria</taxon>
        <taxon>Pseudomonadati</taxon>
        <taxon>Pseudomonadota</taxon>
        <taxon>Betaproteobacteria</taxon>
        <taxon>Burkholderiales</taxon>
        <taxon>Oxalobacteraceae</taxon>
        <taxon>Undibacterium</taxon>
    </lineage>
</organism>
<reference evidence="2 3" key="1">
    <citation type="submission" date="2020-08" db="EMBL/GenBank/DDBJ databases">
        <title>Novel species isolated from subtropical streams in China.</title>
        <authorList>
            <person name="Lu H."/>
        </authorList>
    </citation>
    <scope>NUCLEOTIDE SEQUENCE [LARGE SCALE GENOMIC DNA]</scope>
    <source>
        <strain evidence="2 3">NL8W</strain>
    </source>
</reference>
<protein>
    <submittedName>
        <fullName evidence="2">ATP-grasp domain-containing protein</fullName>
    </submittedName>
</protein>
<feature type="domain" description="ATP-grasp" evidence="1">
    <location>
        <begin position="90"/>
        <end position="232"/>
    </location>
</feature>
<name>A0ABR6ZIF9_9BURK</name>
<evidence type="ECO:0000313" key="3">
    <source>
        <dbReference type="Proteomes" id="UP000646911"/>
    </source>
</evidence>
<dbReference type="RefSeq" id="WP_186957192.1">
    <property type="nucleotide sequence ID" value="NZ_JACOFX010000037.1"/>
</dbReference>
<proteinExistence type="predicted"/>
<dbReference type="InterPro" id="IPR041261">
    <property type="entry name" value="R2K_2"/>
</dbReference>